<sequence length="89" mass="10184">MNNETPDLLIYTTEGCHLCDIATQVIASAVDLEQVYVELVDIAEEKDADRLIESYGTRLPVVRHLATDRELDWPFDSATFAHWYEVVNE</sequence>
<keyword evidence="2" id="KW-1185">Reference proteome</keyword>
<protein>
    <submittedName>
        <fullName evidence="1">Glutaredoxin family protein</fullName>
    </submittedName>
</protein>
<dbReference type="Pfam" id="PF05768">
    <property type="entry name" value="Glrx-like"/>
    <property type="match status" value="1"/>
</dbReference>
<dbReference type="EMBL" id="JBHRSZ010000004">
    <property type="protein sequence ID" value="MFC3151865.1"/>
    <property type="molecule type" value="Genomic_DNA"/>
</dbReference>
<organism evidence="1 2">
    <name type="scientific">Litoribrevibacter euphylliae</name>
    <dbReference type="NCBI Taxonomy" id="1834034"/>
    <lineage>
        <taxon>Bacteria</taxon>
        <taxon>Pseudomonadati</taxon>
        <taxon>Pseudomonadota</taxon>
        <taxon>Gammaproteobacteria</taxon>
        <taxon>Oceanospirillales</taxon>
        <taxon>Oceanospirillaceae</taxon>
        <taxon>Litoribrevibacter</taxon>
    </lineage>
</organism>
<dbReference type="Gene3D" id="3.40.30.10">
    <property type="entry name" value="Glutaredoxin"/>
    <property type="match status" value="1"/>
</dbReference>
<evidence type="ECO:0000313" key="1">
    <source>
        <dbReference type="EMBL" id="MFC3151865.1"/>
    </source>
</evidence>
<proteinExistence type="predicted"/>
<dbReference type="InterPro" id="IPR036249">
    <property type="entry name" value="Thioredoxin-like_sf"/>
</dbReference>
<evidence type="ECO:0000313" key="2">
    <source>
        <dbReference type="Proteomes" id="UP001595476"/>
    </source>
</evidence>
<reference evidence="2" key="1">
    <citation type="journal article" date="2019" name="Int. J. Syst. Evol. Microbiol.">
        <title>The Global Catalogue of Microorganisms (GCM) 10K type strain sequencing project: providing services to taxonomists for standard genome sequencing and annotation.</title>
        <authorList>
            <consortium name="The Broad Institute Genomics Platform"/>
            <consortium name="The Broad Institute Genome Sequencing Center for Infectious Disease"/>
            <person name="Wu L."/>
            <person name="Ma J."/>
        </authorList>
    </citation>
    <scope>NUCLEOTIDE SEQUENCE [LARGE SCALE GENOMIC DNA]</scope>
    <source>
        <strain evidence="2">KCTC 52438</strain>
    </source>
</reference>
<accession>A0ABV7HIA0</accession>
<name>A0ABV7HIA0_9GAMM</name>
<gene>
    <name evidence="1" type="ORF">ACFOEK_12565</name>
</gene>
<dbReference type="RefSeq" id="WP_386721422.1">
    <property type="nucleotide sequence ID" value="NZ_JBHRSZ010000004.1"/>
</dbReference>
<dbReference type="InterPro" id="IPR008554">
    <property type="entry name" value="Glutaredoxin-like"/>
</dbReference>
<comment type="caution">
    <text evidence="1">The sequence shown here is derived from an EMBL/GenBank/DDBJ whole genome shotgun (WGS) entry which is preliminary data.</text>
</comment>
<dbReference type="SUPFAM" id="SSF52833">
    <property type="entry name" value="Thioredoxin-like"/>
    <property type="match status" value="1"/>
</dbReference>
<dbReference type="Proteomes" id="UP001595476">
    <property type="component" value="Unassembled WGS sequence"/>
</dbReference>